<feature type="domain" description="Probable ATP-binding protein BrxC 4th six-stranded beta-sheet" evidence="4">
    <location>
        <begin position="556"/>
        <end position="729"/>
    </location>
</feature>
<feature type="domain" description="Probable ATP-binding protein BrxC winged helix-turn-helix" evidence="2">
    <location>
        <begin position="746"/>
        <end position="834"/>
    </location>
</feature>
<gene>
    <name evidence="5" type="primary">brxC</name>
    <name evidence="5" type="ORF">ACFSDX_17930</name>
</gene>
<dbReference type="InterPro" id="IPR047679">
    <property type="entry name" value="BREX_BrxC"/>
</dbReference>
<proteinExistence type="predicted"/>
<evidence type="ECO:0000256" key="1">
    <source>
        <dbReference type="SAM" id="MobiDB-lite"/>
    </source>
</evidence>
<dbReference type="InterPro" id="IPR058037">
    <property type="entry name" value="BREX_BrxC_helical"/>
</dbReference>
<dbReference type="Proteomes" id="UP001597197">
    <property type="component" value="Unassembled WGS sequence"/>
</dbReference>
<feature type="domain" description="Probable ATP-binding protein BrxC alpha-helical" evidence="3">
    <location>
        <begin position="864"/>
        <end position="977"/>
    </location>
</feature>
<name>A0ABW4QZ85_9BACT</name>
<accession>A0ABW4QZ85</accession>
<dbReference type="Pfam" id="PF25791">
    <property type="entry name" value="WHD_BREX_BrxC"/>
    <property type="match status" value="1"/>
</dbReference>
<comment type="caution">
    <text evidence="5">The sequence shown here is derived from an EMBL/GenBank/DDBJ whole genome shotgun (WGS) entry which is preliminary data.</text>
</comment>
<evidence type="ECO:0000259" key="4">
    <source>
        <dbReference type="Pfam" id="PF25796"/>
    </source>
</evidence>
<dbReference type="Pfam" id="PF25792">
    <property type="entry name" value="BREX_BrxC_helical"/>
    <property type="match status" value="1"/>
</dbReference>
<reference evidence="6" key="1">
    <citation type="journal article" date="2019" name="Int. J. Syst. Evol. Microbiol.">
        <title>The Global Catalogue of Microorganisms (GCM) 10K type strain sequencing project: providing services to taxonomists for standard genome sequencing and annotation.</title>
        <authorList>
            <consortium name="The Broad Institute Genomics Platform"/>
            <consortium name="The Broad Institute Genome Sequencing Center for Infectious Disease"/>
            <person name="Wu L."/>
            <person name="Ma J."/>
        </authorList>
    </citation>
    <scope>NUCLEOTIDE SEQUENCE [LARGE SCALE GENOMIC DNA]</scope>
    <source>
        <strain evidence="6">CGMCC 1.15795</strain>
    </source>
</reference>
<sequence>MKLQEIFERDITRPIETVIKADDQDHVFQEVEEYVVTNEIALKIQDFFAAYNDYQGANGVWISGFFGSGKSHLLKILSYVMENREHEGQKLGEVFAKKVVNDAILKANVLKATRTPSESILFNIDQQAQITTKQDEDAILNVFYKVLNDHMGFYGAQGHVADFERWLTTEGAYVAFTTKFEEEAQEGWVSGRRKYFSPKVKSAIDRALTSILGPADGGYLNIIDTLRRDSALSIEDFSTKVGEYIKSKPKGFRLNFFVDEVGQYISDNTKLMLNLQTITESLASKTKGQAWVLVTSQEDMEKVVGDMNKAQQNDFSRIQARFKIKVPLSSANVDEVIEKRLLQKKEDATKLLAQTWQKEHANLETLLTFSEVGVQFKGYKEEKNFTNKYPFVPYQFDLFQQCIKALSHHNAFQGKHASVGERSMLGVFQDVVLRMGNAQDDALVTFDLLYEGIRSTIRGEIQSSITLAERNLEDAFAIKVLKALFLVKYYSNFKTTPRNISVLMIDNIHIDLKAHEQKIQKALGLLEAQTYVQRNGDLYEFLTDDEKDIEEEIKATDVDESTITQLLNELAFDEVIRDTKIKYIENKQDYEFAHKIDGSILGREKELVIDVITPNHDDYEHRDRLAAQSMGRNTMMMMVLPPNERLLKDVRLYLKTDKYIKQSQSTNNKESIKRLLYEKGTQNSERRRTLILLLKQLLGEADVLLNGSKYEVSNAADGRVKVTNAFQGLVKIAYPNLKMLGTTAFSEDTIKQMIKAKQNDLFGTDDSTISEPENEVLNYIIRRKKQSERTSLTDVKDQFVKKPYGWSQNAIWTIVARLYKRGKLDVRQDGGLLGDDAILAALLNNRLQATTLLEPQEDIDPKLVRALKEVYNELFDQTCPATEAKEVATAFRRMLSEELGFVKELVAQRAHFPFLASLEPLRDTLDKLSKKEPNYLLLNRKDFEDKLLDGKEGLLDPIKRFWNSEQKKIYEDIKSFSKGDLSNYEHIEGEELAKLEAALAHTSPYAGTIIQEAKAAMDSIREKVLAKLGEEKEKALSNIKQHKENLKADASFQQLTNAQQESLLIQLTVLGEKAAVNRYISNIRGYVVSSNELFVELLNEMQTLLRKNAPQPVPGSDRKPGEDSTTAQEPKVEYVRRTNVEVSFKKSTLETEQDVEDYVSILKQVYIKQIKENKRITL</sequence>
<evidence type="ECO:0000259" key="3">
    <source>
        <dbReference type="Pfam" id="PF25792"/>
    </source>
</evidence>
<evidence type="ECO:0000259" key="2">
    <source>
        <dbReference type="Pfam" id="PF25791"/>
    </source>
</evidence>
<protein>
    <submittedName>
        <fullName evidence="5">BREX system P-loop protein BrxC</fullName>
    </submittedName>
</protein>
<feature type="region of interest" description="Disordered" evidence="1">
    <location>
        <begin position="1108"/>
        <end position="1131"/>
    </location>
</feature>
<dbReference type="RefSeq" id="WP_382316034.1">
    <property type="nucleotide sequence ID" value="NZ_JBHUFD010000006.1"/>
</dbReference>
<organism evidence="5 6">
    <name type="scientific">Hymenobacter bucti</name>
    <dbReference type="NCBI Taxonomy" id="1844114"/>
    <lineage>
        <taxon>Bacteria</taxon>
        <taxon>Pseudomonadati</taxon>
        <taxon>Bacteroidota</taxon>
        <taxon>Cytophagia</taxon>
        <taxon>Cytophagales</taxon>
        <taxon>Hymenobacteraceae</taxon>
        <taxon>Hymenobacter</taxon>
    </lineage>
</organism>
<dbReference type="Pfam" id="PF25796">
    <property type="entry name" value="BREX_BrxC_4th"/>
    <property type="match status" value="1"/>
</dbReference>
<dbReference type="InterPro" id="IPR058038">
    <property type="entry name" value="BREX_BrxC_wHTH"/>
</dbReference>
<evidence type="ECO:0000313" key="5">
    <source>
        <dbReference type="EMBL" id="MFD1874330.1"/>
    </source>
</evidence>
<dbReference type="InterPro" id="IPR058036">
    <property type="entry name" value="BREX_BrxC_4th"/>
</dbReference>
<dbReference type="NCBIfam" id="NF033441">
    <property type="entry name" value="BREX_BrxC"/>
    <property type="match status" value="1"/>
</dbReference>
<keyword evidence="6" id="KW-1185">Reference proteome</keyword>
<dbReference type="EMBL" id="JBHUFD010000006">
    <property type="protein sequence ID" value="MFD1874330.1"/>
    <property type="molecule type" value="Genomic_DNA"/>
</dbReference>
<evidence type="ECO:0000313" key="6">
    <source>
        <dbReference type="Proteomes" id="UP001597197"/>
    </source>
</evidence>